<dbReference type="EMBL" id="MU155322">
    <property type="protein sequence ID" value="KAF9475699.1"/>
    <property type="molecule type" value="Genomic_DNA"/>
</dbReference>
<organism evidence="6 7">
    <name type="scientific">Pholiota conissans</name>
    <dbReference type="NCBI Taxonomy" id="109636"/>
    <lineage>
        <taxon>Eukaryota</taxon>
        <taxon>Fungi</taxon>
        <taxon>Dikarya</taxon>
        <taxon>Basidiomycota</taxon>
        <taxon>Agaricomycotina</taxon>
        <taxon>Agaricomycetes</taxon>
        <taxon>Agaricomycetidae</taxon>
        <taxon>Agaricales</taxon>
        <taxon>Agaricineae</taxon>
        <taxon>Strophariaceae</taxon>
        <taxon>Pholiota</taxon>
    </lineage>
</organism>
<comment type="caution">
    <text evidence="6">The sequence shown here is derived from an EMBL/GenBank/DDBJ whole genome shotgun (WGS) entry which is preliminary data.</text>
</comment>
<accession>A0A9P5YUI6</accession>
<protein>
    <recommendedName>
        <fullName evidence="5">MYND-type domain-containing protein</fullName>
    </recommendedName>
</protein>
<dbReference type="AlphaFoldDB" id="A0A9P5YUI6"/>
<dbReference type="SUPFAM" id="SSF144232">
    <property type="entry name" value="HIT/MYND zinc finger-like"/>
    <property type="match status" value="1"/>
</dbReference>
<keyword evidence="2 4" id="KW-0863">Zinc-finger</keyword>
<evidence type="ECO:0000313" key="7">
    <source>
        <dbReference type="Proteomes" id="UP000807469"/>
    </source>
</evidence>
<dbReference type="GO" id="GO:0008270">
    <property type="term" value="F:zinc ion binding"/>
    <property type="evidence" value="ECO:0007669"/>
    <property type="project" value="UniProtKB-KW"/>
</dbReference>
<evidence type="ECO:0000256" key="4">
    <source>
        <dbReference type="PROSITE-ProRule" id="PRU00134"/>
    </source>
</evidence>
<reference evidence="6" key="1">
    <citation type="submission" date="2020-11" db="EMBL/GenBank/DDBJ databases">
        <authorList>
            <consortium name="DOE Joint Genome Institute"/>
            <person name="Ahrendt S."/>
            <person name="Riley R."/>
            <person name="Andreopoulos W."/>
            <person name="Labutti K."/>
            <person name="Pangilinan J."/>
            <person name="Ruiz-Duenas F.J."/>
            <person name="Barrasa J.M."/>
            <person name="Sanchez-Garcia M."/>
            <person name="Camarero S."/>
            <person name="Miyauchi S."/>
            <person name="Serrano A."/>
            <person name="Linde D."/>
            <person name="Babiker R."/>
            <person name="Drula E."/>
            <person name="Ayuso-Fernandez I."/>
            <person name="Pacheco R."/>
            <person name="Padilla G."/>
            <person name="Ferreira P."/>
            <person name="Barriuso J."/>
            <person name="Kellner H."/>
            <person name="Castanera R."/>
            <person name="Alfaro M."/>
            <person name="Ramirez L."/>
            <person name="Pisabarro A.G."/>
            <person name="Kuo A."/>
            <person name="Tritt A."/>
            <person name="Lipzen A."/>
            <person name="He G."/>
            <person name="Yan M."/>
            <person name="Ng V."/>
            <person name="Cullen D."/>
            <person name="Martin F."/>
            <person name="Rosso M.-N."/>
            <person name="Henrissat B."/>
            <person name="Hibbett D."/>
            <person name="Martinez A.T."/>
            <person name="Grigoriev I.V."/>
        </authorList>
    </citation>
    <scope>NUCLEOTIDE SEQUENCE</scope>
    <source>
        <strain evidence="6">CIRM-BRFM 674</strain>
    </source>
</reference>
<gene>
    <name evidence="6" type="ORF">BDN70DRAFT_883399</name>
</gene>
<keyword evidence="1" id="KW-0479">Metal-binding</keyword>
<keyword evidence="7" id="KW-1185">Reference proteome</keyword>
<evidence type="ECO:0000259" key="5">
    <source>
        <dbReference type="PROSITE" id="PS50865"/>
    </source>
</evidence>
<dbReference type="Pfam" id="PF26632">
    <property type="entry name" value="DUF8205"/>
    <property type="match status" value="1"/>
</dbReference>
<dbReference type="Pfam" id="PF01753">
    <property type="entry name" value="zf-MYND"/>
    <property type="match status" value="1"/>
</dbReference>
<name>A0A9P5YUI6_9AGAR</name>
<dbReference type="Proteomes" id="UP000807469">
    <property type="component" value="Unassembled WGS sequence"/>
</dbReference>
<dbReference type="InterPro" id="IPR058518">
    <property type="entry name" value="DUF8205"/>
</dbReference>
<sequence>MSSTQQQSRISKLKQDLKIAATMTLTHPSDISAVDPTTVPQSAKETKDLIKQRHSCEASNCKVRASVERPLKRCSACESKEYCSKECQKGDWPKHKYMCSKVAESKQLRKMVLAFSVNSVLKSFLEIAIILSLDLLNAPIEDPFAVVVQLMNEPEDIIDFARLRGDFGPNEIPSRDEKIRGMLQFNQVRDAGQEYVSKEVLLKICAEKRAEANAMGVISERPVGIIFFLLRDASFKNPIIIGEGLMKIAKAALPFKRNIRGESLVQPMTARSCLEFINTSIRLDKANRLQLRSDMNSADKRIVQTSARAFTENSTAKMLQKYKRDGISNTAAMETLCLMFLRSRMHTEFVYRPLIGPDEVILS</sequence>
<dbReference type="PROSITE" id="PS50865">
    <property type="entry name" value="ZF_MYND_2"/>
    <property type="match status" value="1"/>
</dbReference>
<feature type="domain" description="MYND-type" evidence="5">
    <location>
        <begin position="58"/>
        <end position="99"/>
    </location>
</feature>
<dbReference type="OrthoDB" id="5231159at2759"/>
<evidence type="ECO:0000256" key="2">
    <source>
        <dbReference type="ARBA" id="ARBA00022771"/>
    </source>
</evidence>
<dbReference type="InterPro" id="IPR002893">
    <property type="entry name" value="Znf_MYND"/>
</dbReference>
<proteinExistence type="predicted"/>
<evidence type="ECO:0000256" key="1">
    <source>
        <dbReference type="ARBA" id="ARBA00022723"/>
    </source>
</evidence>
<keyword evidence="3" id="KW-0862">Zinc</keyword>
<evidence type="ECO:0000313" key="6">
    <source>
        <dbReference type="EMBL" id="KAF9475699.1"/>
    </source>
</evidence>
<dbReference type="Gene3D" id="6.10.140.2220">
    <property type="match status" value="1"/>
</dbReference>
<evidence type="ECO:0000256" key="3">
    <source>
        <dbReference type="ARBA" id="ARBA00022833"/>
    </source>
</evidence>